<evidence type="ECO:0000256" key="1">
    <source>
        <dbReference type="SAM" id="Coils"/>
    </source>
</evidence>
<reference evidence="4 5" key="1">
    <citation type="submission" date="2023-06" db="EMBL/GenBank/DDBJ databases">
        <title>Rhodococcus indonesiensis sp. nov a new member of the Rhodococcus ruber lineage isolated from a sediment of neutral hot spring.</title>
        <authorList>
            <person name="Kusuma A.B."/>
            <person name="Fenylestari G."/>
            <person name="Ammar F."/>
            <person name="Nouioui I."/>
            <person name="Goodfellow M."/>
        </authorList>
    </citation>
    <scope>NUCLEOTIDE SEQUENCE [LARGE SCALE GENOMIC DNA]</scope>
    <source>
        <strain evidence="4 5">CSLK01-03</strain>
    </source>
</reference>
<dbReference type="EMBL" id="JAUBOF010000026">
    <property type="protein sequence ID" value="MDM7488614.1"/>
    <property type="molecule type" value="Genomic_DNA"/>
</dbReference>
<dbReference type="InterPro" id="IPR006119">
    <property type="entry name" value="Resolv_N"/>
</dbReference>
<evidence type="ECO:0000259" key="3">
    <source>
        <dbReference type="PROSITE" id="PS51737"/>
    </source>
</evidence>
<accession>A0ABT7RLU5</accession>
<dbReference type="Gene3D" id="3.40.50.1390">
    <property type="entry name" value="Resolvase, N-terminal catalytic domain"/>
    <property type="match status" value="1"/>
</dbReference>
<dbReference type="InterPro" id="IPR038109">
    <property type="entry name" value="DNA_bind_recomb_sf"/>
</dbReference>
<dbReference type="PANTHER" id="PTHR30461">
    <property type="entry name" value="DNA-INVERTASE FROM LAMBDOID PROPHAGE"/>
    <property type="match status" value="1"/>
</dbReference>
<dbReference type="PROSITE" id="PS51736">
    <property type="entry name" value="RECOMBINASES_3"/>
    <property type="match status" value="1"/>
</dbReference>
<feature type="domain" description="Resolvase/invertase-type recombinase catalytic" evidence="2">
    <location>
        <begin position="2"/>
        <end position="150"/>
    </location>
</feature>
<feature type="coiled-coil region" evidence="1">
    <location>
        <begin position="337"/>
        <end position="399"/>
    </location>
</feature>
<sequence length="457" mass="50558">MRAAIYARISADHADTGLGVERQLEDCQELAERLGCEVVETFTDNDISAYSGKRRPAYERMLEAMEDGEVDLVLAAHTDRLHRSITELETFITICERRSIGIQTVRAGTMDLSTSAGRTAARLAAVIARGEIETARERMVRAHQQAAVKGKWRARRRVFGWVKGGSAVVPEEAEAIRNAAKDLLAGVSLRAIARRWNEAGLAPTGGAKNGFDASAVRDILKNPRTAGLQEYRGEIVGKGEWPAIITEADHWSIVALLSDPARARSASYERRHMGSGVYLCGVCGSPLEIYRENTVRLAYRCQRVRHLSRQAEALDAYVTELVIARLSQPDAALLLEREGGDVDVRELQRERDALQERLDDLAALFATGTLTRSQLERGTESLREQADKLERRIASVRTSSPLSDLLLAGDDLRAVWAAKPADVRAAVIRELMVVTVLPSPKGRRRFLPEYIDVAWLA</sequence>
<feature type="domain" description="Recombinase" evidence="3">
    <location>
        <begin position="158"/>
        <end position="263"/>
    </location>
</feature>
<evidence type="ECO:0000313" key="4">
    <source>
        <dbReference type="EMBL" id="MDM7488614.1"/>
    </source>
</evidence>
<dbReference type="Gene3D" id="3.90.1750.20">
    <property type="entry name" value="Putative Large Serine Recombinase, Chain B, Domain 2"/>
    <property type="match status" value="1"/>
</dbReference>
<dbReference type="SUPFAM" id="SSF53041">
    <property type="entry name" value="Resolvase-like"/>
    <property type="match status" value="1"/>
</dbReference>
<gene>
    <name evidence="4" type="ORF">QT969_09960</name>
</gene>
<keyword evidence="5" id="KW-1185">Reference proteome</keyword>
<organism evidence="4 5">
    <name type="scientific">Rhodococcus indonesiensis</name>
    <dbReference type="NCBI Taxonomy" id="3055869"/>
    <lineage>
        <taxon>Bacteria</taxon>
        <taxon>Bacillati</taxon>
        <taxon>Actinomycetota</taxon>
        <taxon>Actinomycetes</taxon>
        <taxon>Mycobacteriales</taxon>
        <taxon>Nocardiaceae</taxon>
        <taxon>Rhodococcus</taxon>
    </lineage>
</organism>
<dbReference type="PANTHER" id="PTHR30461:SF23">
    <property type="entry name" value="DNA RECOMBINASE-RELATED"/>
    <property type="match status" value="1"/>
</dbReference>
<dbReference type="CDD" id="cd00338">
    <property type="entry name" value="Ser_Recombinase"/>
    <property type="match status" value="1"/>
</dbReference>
<dbReference type="InterPro" id="IPR011109">
    <property type="entry name" value="DNA_bind_recombinase_dom"/>
</dbReference>
<dbReference type="SMART" id="SM00857">
    <property type="entry name" value="Resolvase"/>
    <property type="match status" value="1"/>
</dbReference>
<protein>
    <submittedName>
        <fullName evidence="4">Recombinase family protein</fullName>
    </submittedName>
</protein>
<keyword evidence="1" id="KW-0175">Coiled coil</keyword>
<dbReference type="Pfam" id="PF07508">
    <property type="entry name" value="Recombinase"/>
    <property type="match status" value="1"/>
</dbReference>
<evidence type="ECO:0000259" key="2">
    <source>
        <dbReference type="PROSITE" id="PS51736"/>
    </source>
</evidence>
<dbReference type="RefSeq" id="WP_289378683.1">
    <property type="nucleotide sequence ID" value="NZ_JAUBOF010000026.1"/>
</dbReference>
<dbReference type="Proteomes" id="UP001233164">
    <property type="component" value="Unassembled WGS sequence"/>
</dbReference>
<dbReference type="PROSITE" id="PS51737">
    <property type="entry name" value="RECOMBINASE_DNA_BIND"/>
    <property type="match status" value="1"/>
</dbReference>
<dbReference type="Pfam" id="PF00239">
    <property type="entry name" value="Resolvase"/>
    <property type="match status" value="1"/>
</dbReference>
<comment type="caution">
    <text evidence="4">The sequence shown here is derived from an EMBL/GenBank/DDBJ whole genome shotgun (WGS) entry which is preliminary data.</text>
</comment>
<dbReference type="InterPro" id="IPR036162">
    <property type="entry name" value="Resolvase-like_N_sf"/>
</dbReference>
<name>A0ABT7RLU5_9NOCA</name>
<evidence type="ECO:0000313" key="5">
    <source>
        <dbReference type="Proteomes" id="UP001233164"/>
    </source>
</evidence>
<proteinExistence type="predicted"/>
<dbReference type="InterPro" id="IPR050639">
    <property type="entry name" value="SSR_resolvase"/>
</dbReference>